<name>A0A4Q4T4U4_9PEZI</name>
<comment type="caution">
    <text evidence="2">The sequence shown here is derived from an EMBL/GenBank/DDBJ whole genome shotgun (WGS) entry which is preliminary data.</text>
</comment>
<feature type="region of interest" description="Disordered" evidence="1">
    <location>
        <begin position="1022"/>
        <end position="1063"/>
    </location>
</feature>
<feature type="region of interest" description="Disordered" evidence="1">
    <location>
        <begin position="1125"/>
        <end position="1180"/>
    </location>
</feature>
<organism evidence="2 3">
    <name type="scientific">Monosporascus ibericus</name>
    <dbReference type="NCBI Taxonomy" id="155417"/>
    <lineage>
        <taxon>Eukaryota</taxon>
        <taxon>Fungi</taxon>
        <taxon>Dikarya</taxon>
        <taxon>Ascomycota</taxon>
        <taxon>Pezizomycotina</taxon>
        <taxon>Sordariomycetes</taxon>
        <taxon>Xylariomycetidae</taxon>
        <taxon>Xylariales</taxon>
        <taxon>Xylariales incertae sedis</taxon>
        <taxon>Monosporascus</taxon>
    </lineage>
</organism>
<feature type="compositionally biased region" description="Polar residues" evidence="1">
    <location>
        <begin position="1043"/>
        <end position="1055"/>
    </location>
</feature>
<evidence type="ECO:0000313" key="3">
    <source>
        <dbReference type="Proteomes" id="UP000293360"/>
    </source>
</evidence>
<dbReference type="Proteomes" id="UP000293360">
    <property type="component" value="Unassembled WGS sequence"/>
</dbReference>
<dbReference type="OrthoDB" id="5422628at2759"/>
<dbReference type="STRING" id="155417.A0A4Q4T4U4"/>
<feature type="compositionally biased region" description="Polar residues" evidence="1">
    <location>
        <begin position="19"/>
        <end position="30"/>
    </location>
</feature>
<feature type="compositionally biased region" description="Basic residues" evidence="1">
    <location>
        <begin position="1134"/>
        <end position="1147"/>
    </location>
</feature>
<evidence type="ECO:0000313" key="2">
    <source>
        <dbReference type="EMBL" id="RYP00798.1"/>
    </source>
</evidence>
<gene>
    <name evidence="2" type="ORF">DL764_006402</name>
</gene>
<feature type="compositionally biased region" description="Basic and acidic residues" evidence="1">
    <location>
        <begin position="1169"/>
        <end position="1180"/>
    </location>
</feature>
<feature type="region of interest" description="Disordered" evidence="1">
    <location>
        <begin position="165"/>
        <end position="190"/>
    </location>
</feature>
<evidence type="ECO:0000256" key="1">
    <source>
        <dbReference type="SAM" id="MobiDB-lite"/>
    </source>
</evidence>
<protein>
    <submittedName>
        <fullName evidence="2">Uncharacterized protein</fullName>
    </submittedName>
</protein>
<reference evidence="2 3" key="1">
    <citation type="submission" date="2018-06" db="EMBL/GenBank/DDBJ databases">
        <title>Complete Genomes of Monosporascus.</title>
        <authorList>
            <person name="Robinson A.J."/>
            <person name="Natvig D.O."/>
        </authorList>
    </citation>
    <scope>NUCLEOTIDE SEQUENCE [LARGE SCALE GENOMIC DNA]</scope>
    <source>
        <strain evidence="2 3">CBS 110550</strain>
    </source>
</reference>
<accession>A0A4Q4T4U4</accession>
<proteinExistence type="predicted"/>
<sequence length="1379" mass="157140">MAGESPLFGDDNAQPPPTSKTAPQTQTTDEAQVPIGPGGADPQLMLPRILNFLCDRDAYRDPQWATNLDAVENYLNEAHKARLRGEIGYGTVWLLAALKQARSLVDLHRQYEKWTTGKTRWSADILPGVAQTSDRLIGYPKVHPRPPRDNDRSAIPEKRIYIPLPPTGTSPFYTEAPRKPSQSQDAADSSYSAKLRADEVQFWNSLDAHLTNKTGAASGTSTAWNPGEENLYNFSNGIYEHCIGRGAAETNHRVKVENLDTAAVGPFSMRRPLARDFARARGIKRAAIQQCLNLFTNHENRVTNTPWRRVILPYDKISMPKEVPFQPRVVEPDRVPHLAKEPFPWVQWYSVYTTYLNFVAASKRIDYNNNNWQELDRSCLPVNFRGPHINEGRSVHDEHWIKVGKYLTDLECYLRDRFAISPRPLLQAILNDIQAGKLYTIELTPEERTSEDAAARAKQSIQRRDIIRTLRDLTDGDIPGGPDKPRLLDEVEMTWLRFLCEPPRSQLMLEKVDELRQDNLAAIFDNRLQEVLRAYGSWEETQEDPSGDENISLPVNELLDKINGAETEMLPDDHLRQPNRAYQFSIEEAEHYIRVLARLGRCKFYAADANRPSSVAPANFSIYPEDRVLWRHADAQEAARVNESKKKQWVNHLLSEYPGKGGKQQKGDPDDYKGILEHIELPNKAASIDTIMAVNEYEAPTPGLENEQRHDGMKRTILLQLYRHEQHYVPGLYEEDEEQPSFEDLASWDELRQWARSKDFIGTAEETCQFFRNLAYRMGYTITYYDNARKRLEGLEPIHREDVTRELDHWTSMVDQGGSFQAQTPSGMEALVRLGTPSAQAVVDKADTDKALRSQTTDKDPFVLIRKGLVDDCVENRNMLYPGRLTAFRDQSQTPFQGLERPNLFSWATSAQRRFQAPYTRSAFFHMRRWPLHHQNTQVLDWIQNRKDEPLRIDPRSQNTGILTLRIEPHALVPAKDIKMSGEQGHYGTEYFGRNMLPDEEEVEELLKKYGDLIPPREREALRKPGGILPGYGRPTKKATGTRKPNSTATTNKPGSKTKREQQLVPITRPSHEWIPGPAVYPMGDTLLQQLVISQQLENAIYPPDQVPWAEWLAEKAFQIAHKPPPKIPLLPKSTRHKVPSSPMKRKLPAEFVTKGPAKRQRPPQVPDGRPDSGKKFDPDYRVFRRPATTNPSIPHDITVAVAHTRRLNQSFPSGHLVKAPAGNLKGLDRGIQAIIDSMRTQQPDLHTPSRDQLRAHFSEMATAYTNWFEVRKHNGVEDHSYAGPPFGDQMAGALYYYNQHANSTPVALAVWDSSMYGKPFVYPLPEGQDQSARVVWVFYDGTAAKYRPRPLHEDPTEELNDFSYWSSMHSKPAASTTQ</sequence>
<feature type="region of interest" description="Disordered" evidence="1">
    <location>
        <begin position="1"/>
        <end position="40"/>
    </location>
</feature>
<feature type="compositionally biased region" description="Low complexity" evidence="1">
    <location>
        <begin position="181"/>
        <end position="190"/>
    </location>
</feature>
<keyword evidence="3" id="KW-1185">Reference proteome</keyword>
<dbReference type="EMBL" id="QJNU01000377">
    <property type="protein sequence ID" value="RYP00798.1"/>
    <property type="molecule type" value="Genomic_DNA"/>
</dbReference>